<accession>A0ABW8AJ39</accession>
<dbReference type="RefSeq" id="WP_398275928.1">
    <property type="nucleotide sequence ID" value="NZ_JBITLV010000001.1"/>
</dbReference>
<reference evidence="2 3" key="1">
    <citation type="submission" date="2024-10" db="EMBL/GenBank/DDBJ databases">
        <title>The Natural Products Discovery Center: Release of the First 8490 Sequenced Strains for Exploring Actinobacteria Biosynthetic Diversity.</title>
        <authorList>
            <person name="Kalkreuter E."/>
            <person name="Kautsar S.A."/>
            <person name="Yang D."/>
            <person name="Bader C.D."/>
            <person name="Teijaro C.N."/>
            <person name="Fluegel L."/>
            <person name="Davis C.M."/>
            <person name="Simpson J.R."/>
            <person name="Lauterbach L."/>
            <person name="Steele A.D."/>
            <person name="Gui C."/>
            <person name="Meng S."/>
            <person name="Li G."/>
            <person name="Viehrig K."/>
            <person name="Ye F."/>
            <person name="Su P."/>
            <person name="Kiefer A.F."/>
            <person name="Nichols A."/>
            <person name="Cepeda A.J."/>
            <person name="Yan W."/>
            <person name="Fan B."/>
            <person name="Jiang Y."/>
            <person name="Adhikari A."/>
            <person name="Zheng C.-J."/>
            <person name="Schuster L."/>
            <person name="Cowan T.M."/>
            <person name="Smanski M.J."/>
            <person name="Chevrette M.G."/>
            <person name="De Carvalho L.P.S."/>
            <person name="Shen B."/>
        </authorList>
    </citation>
    <scope>NUCLEOTIDE SEQUENCE [LARGE SCALE GENOMIC DNA]</scope>
    <source>
        <strain evidence="2 3">NPDC049639</strain>
    </source>
</reference>
<gene>
    <name evidence="2" type="ORF">ACIB24_04835</name>
</gene>
<keyword evidence="3" id="KW-1185">Reference proteome</keyword>
<organism evidence="2 3">
    <name type="scientific">Spongisporangium articulatum</name>
    <dbReference type="NCBI Taxonomy" id="3362603"/>
    <lineage>
        <taxon>Bacteria</taxon>
        <taxon>Bacillati</taxon>
        <taxon>Actinomycetota</taxon>
        <taxon>Actinomycetes</taxon>
        <taxon>Kineosporiales</taxon>
        <taxon>Kineosporiaceae</taxon>
        <taxon>Spongisporangium</taxon>
    </lineage>
</organism>
<evidence type="ECO:0000259" key="1">
    <source>
        <dbReference type="Pfam" id="PF01814"/>
    </source>
</evidence>
<name>A0ABW8AJ39_9ACTN</name>
<dbReference type="Gene3D" id="1.20.120.520">
    <property type="entry name" value="nmb1532 protein domain like"/>
    <property type="match status" value="1"/>
</dbReference>
<evidence type="ECO:0000313" key="3">
    <source>
        <dbReference type="Proteomes" id="UP001612915"/>
    </source>
</evidence>
<dbReference type="Pfam" id="PF01814">
    <property type="entry name" value="Hemerythrin"/>
    <property type="match status" value="1"/>
</dbReference>
<dbReference type="InterPro" id="IPR012312">
    <property type="entry name" value="Hemerythrin-like"/>
</dbReference>
<dbReference type="EMBL" id="JBITLV010000001">
    <property type="protein sequence ID" value="MFI7586380.1"/>
    <property type="molecule type" value="Genomic_DNA"/>
</dbReference>
<comment type="caution">
    <text evidence="2">The sequence shown here is derived from an EMBL/GenBank/DDBJ whole genome shotgun (WGS) entry which is preliminary data.</text>
</comment>
<dbReference type="PANTHER" id="PTHR39966:SF1">
    <property type="entry name" value="HEMERYTHRIN-LIKE DOMAIN-CONTAINING PROTEIN"/>
    <property type="match status" value="1"/>
</dbReference>
<sequence>MTTAEHVEPDIIGMRLAHRVMLRDLRRTAEVAQAISAGRVAATPRRTRALATYLELLAESVHHHHAAEDDILWPVIEKRAGGHIDLTELSDDHSVLDPKLARLREAARALATAPDSEDAAAALALQLAQLRDLLEEHIAEEERDVFPVILRYLSVGDWAEVEAQVRRNGRLSFELPRIADACTPEELATLKKTAGPVIVLMLAIVRRPYRRLERAIWA</sequence>
<feature type="domain" description="Hemerythrin-like" evidence="1">
    <location>
        <begin position="14"/>
        <end position="148"/>
    </location>
</feature>
<evidence type="ECO:0000313" key="2">
    <source>
        <dbReference type="EMBL" id="MFI7586380.1"/>
    </source>
</evidence>
<dbReference type="CDD" id="cd12108">
    <property type="entry name" value="Hr-like"/>
    <property type="match status" value="1"/>
</dbReference>
<dbReference type="Proteomes" id="UP001612915">
    <property type="component" value="Unassembled WGS sequence"/>
</dbReference>
<protein>
    <submittedName>
        <fullName evidence="2">Hemerythrin domain-containing protein</fullName>
    </submittedName>
</protein>
<proteinExistence type="predicted"/>
<dbReference type="PANTHER" id="PTHR39966">
    <property type="entry name" value="BLL2471 PROTEIN-RELATED"/>
    <property type="match status" value="1"/>
</dbReference>